<comment type="caution">
    <text evidence="1">The sequence shown here is derived from an EMBL/GenBank/DDBJ whole genome shotgun (WGS) entry which is preliminary data.</text>
</comment>
<name>A0A5J4PWC2_9ZZZZ</name>
<accession>A0A5J4PWC2</accession>
<dbReference type="AlphaFoldDB" id="A0A5J4PWC2"/>
<dbReference type="InterPro" id="IPR011050">
    <property type="entry name" value="Pectin_lyase_fold/virulence"/>
</dbReference>
<dbReference type="EMBL" id="SNRY01006263">
    <property type="protein sequence ID" value="KAA6312989.1"/>
    <property type="molecule type" value="Genomic_DNA"/>
</dbReference>
<dbReference type="SUPFAM" id="SSF51126">
    <property type="entry name" value="Pectin lyase-like"/>
    <property type="match status" value="1"/>
</dbReference>
<organism evidence="1">
    <name type="scientific">termite gut metagenome</name>
    <dbReference type="NCBI Taxonomy" id="433724"/>
    <lineage>
        <taxon>unclassified sequences</taxon>
        <taxon>metagenomes</taxon>
        <taxon>organismal metagenomes</taxon>
    </lineage>
</organism>
<gene>
    <name evidence="1" type="ORF">EZS27_036167</name>
</gene>
<evidence type="ECO:0008006" key="2">
    <source>
        <dbReference type="Google" id="ProtNLM"/>
    </source>
</evidence>
<sequence>MPYFSISKSKTYTVCSIIILCYSLLIACVNNPNLNLGGSGNTEEIVYDPVPVVPAIATIEENDYTVYYVDSSPVGSDANDGLSENTPFKSLNKVSAFTKGSKTKVLLKSGASFTGYLTLSNLNGTDTKPFIIDKYGGSERPIINGNGVTSAVDIQEGNIRFRNIRVTNSNGNRGIHVAPKVGGALKNVQISGCRIENVNWTGTDNITNVNPANLNVVSICPNARYVYNNGGIIFEA</sequence>
<proteinExistence type="predicted"/>
<feature type="non-terminal residue" evidence="1">
    <location>
        <position position="236"/>
    </location>
</feature>
<evidence type="ECO:0000313" key="1">
    <source>
        <dbReference type="EMBL" id="KAA6312989.1"/>
    </source>
</evidence>
<protein>
    <recommendedName>
        <fullName evidence="2">Right handed beta helix domain-containing protein</fullName>
    </recommendedName>
</protein>
<reference evidence="1" key="1">
    <citation type="submission" date="2019-03" db="EMBL/GenBank/DDBJ databases">
        <title>Single cell metagenomics reveals metabolic interactions within the superorganism composed of flagellate Streblomastix strix and complex community of Bacteroidetes bacteria on its surface.</title>
        <authorList>
            <person name="Treitli S.C."/>
            <person name="Kolisko M."/>
            <person name="Husnik F."/>
            <person name="Keeling P."/>
            <person name="Hampl V."/>
        </authorList>
    </citation>
    <scope>NUCLEOTIDE SEQUENCE</scope>
    <source>
        <strain evidence="1">STM</strain>
    </source>
</reference>